<dbReference type="AlphaFoldDB" id="E2PUR5"/>
<evidence type="ECO:0000313" key="3">
    <source>
        <dbReference type="Proteomes" id="UP000002357"/>
    </source>
</evidence>
<reference evidence="2 3" key="1">
    <citation type="journal article" date="2010" name="Genome Biol. Evol.">
        <title>The sequence of a 1.8-mb bacterial linear plasmid reveals a rich evolutionary reservoir of secondary metabolic pathways.</title>
        <authorList>
            <person name="Medema M.H."/>
            <person name="Trefzer A."/>
            <person name="Kovalchuk A."/>
            <person name="van den Berg M."/>
            <person name="Mueller U."/>
            <person name="Heijne W."/>
            <person name="Wu L."/>
            <person name="Alam M.T."/>
            <person name="Ronning C.M."/>
            <person name="Nierman W.C."/>
            <person name="Bovenberg R.A.L."/>
            <person name="Breitling R."/>
            <person name="Takano E."/>
        </authorList>
    </citation>
    <scope>NUCLEOTIDE SEQUENCE [LARGE SCALE GENOMIC DNA]</scope>
    <source>
        <strain evidence="3">ATCC 27064 / DSM 738 / JCM 4710 / NBRC 13307 / NCIMB 12785 / NRRL 3585 / VKM Ac-602</strain>
    </source>
</reference>
<dbReference type="Proteomes" id="UP000002357">
    <property type="component" value="Chromosome"/>
</dbReference>
<accession>E2PUR5</accession>
<name>E2PUR5_STRCL</name>
<feature type="region of interest" description="Disordered" evidence="1">
    <location>
        <begin position="1"/>
        <end position="80"/>
    </location>
</feature>
<protein>
    <submittedName>
        <fullName evidence="2">Uncharacterized protein</fullName>
    </submittedName>
</protein>
<feature type="compositionally biased region" description="Basic and acidic residues" evidence="1">
    <location>
        <begin position="23"/>
        <end position="42"/>
    </location>
</feature>
<sequence>MAHRQRREDREPQRLLLGPVLAARREQPDRRLRPRLRRPELHRARHRGRPAGRDGHLGVGPERLHQLTGSAGPVPVRRSG</sequence>
<dbReference type="EMBL" id="CM000913">
    <property type="protein sequence ID" value="EFG07844.1"/>
    <property type="molecule type" value="Genomic_DNA"/>
</dbReference>
<organism evidence="2 3">
    <name type="scientific">Streptomyces clavuligerus</name>
    <dbReference type="NCBI Taxonomy" id="1901"/>
    <lineage>
        <taxon>Bacteria</taxon>
        <taxon>Bacillati</taxon>
        <taxon>Actinomycetota</taxon>
        <taxon>Actinomycetes</taxon>
        <taxon>Kitasatosporales</taxon>
        <taxon>Streptomycetaceae</taxon>
        <taxon>Streptomyces</taxon>
    </lineage>
</organism>
<gene>
    <name evidence="2" type="ORF">SCLAV_2772</name>
</gene>
<proteinExistence type="predicted"/>
<evidence type="ECO:0000256" key="1">
    <source>
        <dbReference type="SAM" id="MobiDB-lite"/>
    </source>
</evidence>
<evidence type="ECO:0000313" key="2">
    <source>
        <dbReference type="EMBL" id="EFG07844.1"/>
    </source>
</evidence>
<keyword evidence="3" id="KW-1185">Reference proteome</keyword>
<feature type="compositionally biased region" description="Basic and acidic residues" evidence="1">
    <location>
        <begin position="1"/>
        <end position="13"/>
    </location>
</feature>